<keyword evidence="10" id="KW-1185">Reference proteome</keyword>
<dbReference type="InterPro" id="IPR008271">
    <property type="entry name" value="Ser/Thr_kinase_AS"/>
</dbReference>
<dbReference type="InterPro" id="IPR000719">
    <property type="entry name" value="Prot_kinase_dom"/>
</dbReference>
<keyword evidence="2 6" id="KW-0547">Nucleotide-binding</keyword>
<evidence type="ECO:0000313" key="9">
    <source>
        <dbReference type="EMBL" id="KAF0294622.1"/>
    </source>
</evidence>
<dbReference type="GO" id="GO:0005524">
    <property type="term" value="F:ATP binding"/>
    <property type="evidence" value="ECO:0007669"/>
    <property type="project" value="UniProtKB-UniRule"/>
</dbReference>
<feature type="compositionally biased region" description="Low complexity" evidence="7">
    <location>
        <begin position="40"/>
        <end position="60"/>
    </location>
</feature>
<protein>
    <submittedName>
        <fullName evidence="9">Wee1-like protein kinase</fullName>
    </submittedName>
</protein>
<evidence type="ECO:0000256" key="7">
    <source>
        <dbReference type="SAM" id="MobiDB-lite"/>
    </source>
</evidence>
<keyword evidence="4 6" id="KW-0067">ATP-binding</keyword>
<dbReference type="GO" id="GO:0004713">
    <property type="term" value="F:protein tyrosine kinase activity"/>
    <property type="evidence" value="ECO:0007669"/>
    <property type="project" value="TreeGrafter"/>
</dbReference>
<dbReference type="PROSITE" id="PS00107">
    <property type="entry name" value="PROTEIN_KINASE_ATP"/>
    <property type="match status" value="1"/>
</dbReference>
<dbReference type="Pfam" id="PF00069">
    <property type="entry name" value="Pkinase"/>
    <property type="match status" value="1"/>
</dbReference>
<organism evidence="9 10">
    <name type="scientific">Amphibalanus amphitrite</name>
    <name type="common">Striped barnacle</name>
    <name type="synonym">Balanus amphitrite</name>
    <dbReference type="NCBI Taxonomy" id="1232801"/>
    <lineage>
        <taxon>Eukaryota</taxon>
        <taxon>Metazoa</taxon>
        <taxon>Ecdysozoa</taxon>
        <taxon>Arthropoda</taxon>
        <taxon>Crustacea</taxon>
        <taxon>Multicrustacea</taxon>
        <taxon>Cirripedia</taxon>
        <taxon>Thoracica</taxon>
        <taxon>Thoracicalcarea</taxon>
        <taxon>Balanomorpha</taxon>
        <taxon>Balanoidea</taxon>
        <taxon>Balanidae</taxon>
        <taxon>Amphibalaninae</taxon>
        <taxon>Amphibalanus</taxon>
    </lineage>
</organism>
<dbReference type="InterPro" id="IPR011009">
    <property type="entry name" value="Kinase-like_dom_sf"/>
</dbReference>
<dbReference type="PANTHER" id="PTHR11042:SF185">
    <property type="entry name" value="WEE1-LIKE PROTEIN KINASE"/>
    <property type="match status" value="1"/>
</dbReference>
<keyword evidence="3 9" id="KW-0418">Kinase</keyword>
<dbReference type="SMART" id="SM00220">
    <property type="entry name" value="S_TKc"/>
    <property type="match status" value="1"/>
</dbReference>
<comment type="caution">
    <text evidence="9">The sequence shown here is derived from an EMBL/GenBank/DDBJ whole genome shotgun (WGS) entry which is preliminary data.</text>
</comment>
<dbReference type="Gene3D" id="3.30.200.20">
    <property type="entry name" value="Phosphorylase Kinase, domain 1"/>
    <property type="match status" value="1"/>
</dbReference>
<proteinExistence type="inferred from homology"/>
<feature type="domain" description="Protein kinase" evidence="8">
    <location>
        <begin position="239"/>
        <end position="526"/>
    </location>
</feature>
<dbReference type="SUPFAM" id="SSF56112">
    <property type="entry name" value="Protein kinase-like (PK-like)"/>
    <property type="match status" value="1"/>
</dbReference>
<dbReference type="Gene3D" id="1.10.510.10">
    <property type="entry name" value="Transferase(Phosphotransferase) domain 1"/>
    <property type="match status" value="1"/>
</dbReference>
<name>A0A6A4VV09_AMPAM</name>
<dbReference type="GO" id="GO:0005634">
    <property type="term" value="C:nucleus"/>
    <property type="evidence" value="ECO:0007669"/>
    <property type="project" value="TreeGrafter"/>
</dbReference>
<evidence type="ECO:0000256" key="4">
    <source>
        <dbReference type="ARBA" id="ARBA00022840"/>
    </source>
</evidence>
<comment type="similarity">
    <text evidence="5">Belongs to the protein kinase superfamily. Ser/Thr protein kinase family. GCN2 subfamily.</text>
</comment>
<dbReference type="Proteomes" id="UP000440578">
    <property type="component" value="Unassembled WGS sequence"/>
</dbReference>
<evidence type="ECO:0000256" key="6">
    <source>
        <dbReference type="PROSITE-ProRule" id="PRU10141"/>
    </source>
</evidence>
<dbReference type="GO" id="GO:0005737">
    <property type="term" value="C:cytoplasm"/>
    <property type="evidence" value="ECO:0007669"/>
    <property type="project" value="TreeGrafter"/>
</dbReference>
<evidence type="ECO:0000256" key="1">
    <source>
        <dbReference type="ARBA" id="ARBA00022679"/>
    </source>
</evidence>
<dbReference type="InterPro" id="IPR017441">
    <property type="entry name" value="Protein_kinase_ATP_BS"/>
</dbReference>
<feature type="region of interest" description="Disordered" evidence="7">
    <location>
        <begin position="177"/>
        <end position="221"/>
    </location>
</feature>
<evidence type="ECO:0000256" key="5">
    <source>
        <dbReference type="ARBA" id="ARBA00037982"/>
    </source>
</evidence>
<dbReference type="InterPro" id="IPR050339">
    <property type="entry name" value="CC_SR_Kinase"/>
</dbReference>
<dbReference type="PANTHER" id="PTHR11042">
    <property type="entry name" value="EUKARYOTIC TRANSLATION INITIATION FACTOR 2-ALPHA KINASE EIF2-ALPHA KINASE -RELATED"/>
    <property type="match status" value="1"/>
</dbReference>
<feature type="region of interest" description="Disordered" evidence="7">
    <location>
        <begin position="557"/>
        <end position="587"/>
    </location>
</feature>
<sequence>MLSDDEPETCELSINSMSSDELLPAVDGVSPPPAARLFHPPSMTSSPRRPLSRLPAPLCRDGPHHPLSAGQTPAAPKPTSRLARDRLSSTSPSPPYKRIKGEPPHYTRVGQRFEGLHLGDVPTTPRTLLEDCMMPPQAPRDLNANSLLRSRPDMRKVLARTRPGRDRDRAAAVNVNPFTPKNRAASERKRHRDSVSGADGSLLSVSTDCSMDEGEPEEPVPAKRLALSDANVSRLDHEFVLQEEVGCGQFGQVFRCTNRLDGCTYAIKRSRKPVAGSSHERSALNEVYAHAVLGKHQYIVRYYSAWAENNHMLIQNEFCTRGSLAALLEKHRAAGTLLPEAQIKRMILHVARGLRYIHSMHLCHLDLKPGNIFLTDNELYSGERRAGSRLAEDDASVVSSDDGFDEDLAEEDDEIIYKIGDFGHVTSQEERQVEEGDCRYMPREILVEDYECLAKADMFALGLTALECACGQPLPKNGEPWQALRDGIVPPLPGFSEDLRRLIQLLIDPDRARRPTAAELLVHPCLQPASCRSRAQLRRQLNAERLENQLLRSQLADLSSTHCSPERGGGGRRAIGRGTPRSRSTTF</sequence>
<reference evidence="9 10" key="1">
    <citation type="submission" date="2019-07" db="EMBL/GenBank/DDBJ databases">
        <title>Draft genome assembly of a fouling barnacle, Amphibalanus amphitrite (Darwin, 1854): The first reference genome for Thecostraca.</title>
        <authorList>
            <person name="Kim W."/>
        </authorList>
    </citation>
    <scope>NUCLEOTIDE SEQUENCE [LARGE SCALE GENOMIC DNA]</scope>
    <source>
        <strain evidence="9">SNU_AA5</strain>
        <tissue evidence="9">Soma without cirri and trophi</tissue>
    </source>
</reference>
<dbReference type="OrthoDB" id="5337378at2759"/>
<feature type="binding site" evidence="6">
    <location>
        <position position="268"/>
    </location>
    <ligand>
        <name>ATP</name>
        <dbReference type="ChEBI" id="CHEBI:30616"/>
    </ligand>
</feature>
<feature type="region of interest" description="Disordered" evidence="7">
    <location>
        <begin position="1"/>
        <end position="105"/>
    </location>
</feature>
<evidence type="ECO:0000259" key="8">
    <source>
        <dbReference type="PROSITE" id="PS50011"/>
    </source>
</evidence>
<dbReference type="PROSITE" id="PS50011">
    <property type="entry name" value="PROTEIN_KINASE_DOM"/>
    <property type="match status" value="1"/>
</dbReference>
<gene>
    <name evidence="9" type="primary">Wee1_0</name>
    <name evidence="9" type="ORF">FJT64_007747</name>
</gene>
<dbReference type="AlphaFoldDB" id="A0A6A4VV09"/>
<dbReference type="EMBL" id="VIIS01001674">
    <property type="protein sequence ID" value="KAF0294622.1"/>
    <property type="molecule type" value="Genomic_DNA"/>
</dbReference>
<evidence type="ECO:0000256" key="3">
    <source>
        <dbReference type="ARBA" id="ARBA00022777"/>
    </source>
</evidence>
<accession>A0A6A4VV09</accession>
<dbReference type="PROSITE" id="PS00108">
    <property type="entry name" value="PROTEIN_KINASE_ST"/>
    <property type="match status" value="1"/>
</dbReference>
<evidence type="ECO:0000256" key="2">
    <source>
        <dbReference type="ARBA" id="ARBA00022741"/>
    </source>
</evidence>
<keyword evidence="1" id="KW-0808">Transferase</keyword>
<evidence type="ECO:0000313" key="10">
    <source>
        <dbReference type="Proteomes" id="UP000440578"/>
    </source>
</evidence>